<evidence type="ECO:0000256" key="1">
    <source>
        <dbReference type="SAM" id="MobiDB-lite"/>
    </source>
</evidence>
<gene>
    <name evidence="2" type="ORF">GCM10008995_16940</name>
</gene>
<evidence type="ECO:0000313" key="3">
    <source>
        <dbReference type="Proteomes" id="UP000653099"/>
    </source>
</evidence>
<feature type="region of interest" description="Disordered" evidence="1">
    <location>
        <begin position="93"/>
        <end position="116"/>
    </location>
</feature>
<dbReference type="EMBL" id="BMOC01000009">
    <property type="protein sequence ID" value="GGJ07676.1"/>
    <property type="molecule type" value="Genomic_DNA"/>
</dbReference>
<evidence type="ECO:0000313" key="2">
    <source>
        <dbReference type="EMBL" id="GGJ07676.1"/>
    </source>
</evidence>
<name>A0A830EP32_9EURY</name>
<comment type="caution">
    <text evidence="2">The sequence shown here is derived from an EMBL/GenBank/DDBJ whole genome shotgun (WGS) entry which is preliminary data.</text>
</comment>
<accession>A0A830EP32</accession>
<keyword evidence="3" id="KW-1185">Reference proteome</keyword>
<organism evidence="2 3">
    <name type="scientific">Halobellus salinus</name>
    <dbReference type="NCBI Taxonomy" id="931585"/>
    <lineage>
        <taxon>Archaea</taxon>
        <taxon>Methanobacteriati</taxon>
        <taxon>Methanobacteriota</taxon>
        <taxon>Stenosarchaea group</taxon>
        <taxon>Halobacteria</taxon>
        <taxon>Halobacteriales</taxon>
        <taxon>Haloferacaceae</taxon>
        <taxon>Halobellus</taxon>
    </lineage>
</organism>
<sequence length="116" mass="11884">MTGSGAPPAAGRRSNADAVAVRNETSVSLCSSPGYLRVAAEPERIVDIDSETLFNTAVAVLTTVAVLVFVFNVDLGHSPVTEFAVVVAFLSGSSRSPSAPTTASRPSSATASSWSR</sequence>
<reference evidence="2" key="2">
    <citation type="submission" date="2020-09" db="EMBL/GenBank/DDBJ databases">
        <authorList>
            <person name="Sun Q."/>
            <person name="Ohkuma M."/>
        </authorList>
    </citation>
    <scope>NUCLEOTIDE SEQUENCE</scope>
    <source>
        <strain evidence="2">JCM 14359</strain>
    </source>
</reference>
<dbReference type="Proteomes" id="UP000653099">
    <property type="component" value="Unassembled WGS sequence"/>
</dbReference>
<proteinExistence type="predicted"/>
<reference evidence="2" key="1">
    <citation type="journal article" date="2014" name="Int. J. Syst. Evol. Microbiol.">
        <title>Complete genome sequence of Corynebacterium casei LMG S-19264T (=DSM 44701T), isolated from a smear-ripened cheese.</title>
        <authorList>
            <consortium name="US DOE Joint Genome Institute (JGI-PGF)"/>
            <person name="Walter F."/>
            <person name="Albersmeier A."/>
            <person name="Kalinowski J."/>
            <person name="Ruckert C."/>
        </authorList>
    </citation>
    <scope>NUCLEOTIDE SEQUENCE</scope>
    <source>
        <strain evidence="2">JCM 14359</strain>
    </source>
</reference>
<dbReference type="AlphaFoldDB" id="A0A830EP32"/>
<protein>
    <submittedName>
        <fullName evidence="2">Uncharacterized protein</fullName>
    </submittedName>
</protein>